<feature type="non-terminal residue" evidence="1">
    <location>
        <position position="1"/>
    </location>
</feature>
<dbReference type="Proteomes" id="UP000265520">
    <property type="component" value="Unassembled WGS sequence"/>
</dbReference>
<sequence length="66" mass="7151">RALASISDQTTVKNLQLASIGESQRAGRYLSLKPRSATTQEHTRSLEFAASSLSDRAFPVSFPEAV</sequence>
<reference evidence="1 2" key="1">
    <citation type="journal article" date="2018" name="Front. Plant Sci.">
        <title>Red Clover (Trifolium pratense) and Zigzag Clover (T. medium) - A Picture of Genomic Similarities and Differences.</title>
        <authorList>
            <person name="Dluhosova J."/>
            <person name="Istvanek J."/>
            <person name="Nedelnik J."/>
            <person name="Repkova J."/>
        </authorList>
    </citation>
    <scope>NUCLEOTIDE SEQUENCE [LARGE SCALE GENOMIC DNA]</scope>
    <source>
        <strain evidence="2">cv. 10/8</strain>
        <tissue evidence="1">Leaf</tissue>
    </source>
</reference>
<protein>
    <submittedName>
        <fullName evidence="1">Uncharacterized protein</fullName>
    </submittedName>
</protein>
<organism evidence="1 2">
    <name type="scientific">Trifolium medium</name>
    <dbReference type="NCBI Taxonomy" id="97028"/>
    <lineage>
        <taxon>Eukaryota</taxon>
        <taxon>Viridiplantae</taxon>
        <taxon>Streptophyta</taxon>
        <taxon>Embryophyta</taxon>
        <taxon>Tracheophyta</taxon>
        <taxon>Spermatophyta</taxon>
        <taxon>Magnoliopsida</taxon>
        <taxon>eudicotyledons</taxon>
        <taxon>Gunneridae</taxon>
        <taxon>Pentapetalae</taxon>
        <taxon>rosids</taxon>
        <taxon>fabids</taxon>
        <taxon>Fabales</taxon>
        <taxon>Fabaceae</taxon>
        <taxon>Papilionoideae</taxon>
        <taxon>50 kb inversion clade</taxon>
        <taxon>NPAAA clade</taxon>
        <taxon>Hologalegina</taxon>
        <taxon>IRL clade</taxon>
        <taxon>Trifolieae</taxon>
        <taxon>Trifolium</taxon>
    </lineage>
</organism>
<dbReference type="AlphaFoldDB" id="A0A392SAG3"/>
<evidence type="ECO:0000313" key="1">
    <source>
        <dbReference type="EMBL" id="MCI45452.1"/>
    </source>
</evidence>
<comment type="caution">
    <text evidence="1">The sequence shown here is derived from an EMBL/GenBank/DDBJ whole genome shotgun (WGS) entry which is preliminary data.</text>
</comment>
<dbReference type="EMBL" id="LXQA010344362">
    <property type="protein sequence ID" value="MCI45452.1"/>
    <property type="molecule type" value="Genomic_DNA"/>
</dbReference>
<accession>A0A392SAG3</accession>
<name>A0A392SAG3_9FABA</name>
<evidence type="ECO:0000313" key="2">
    <source>
        <dbReference type="Proteomes" id="UP000265520"/>
    </source>
</evidence>
<proteinExistence type="predicted"/>
<keyword evidence="2" id="KW-1185">Reference proteome</keyword>